<evidence type="ECO:0000256" key="1">
    <source>
        <dbReference type="SAM" id="MobiDB-lite"/>
    </source>
</evidence>
<reference evidence="2 3" key="1">
    <citation type="journal article" date="2015" name="Nature">
        <title>rRNA introns, odd ribosomes, and small enigmatic genomes across a large radiation of phyla.</title>
        <authorList>
            <person name="Brown C.T."/>
            <person name="Hug L.A."/>
            <person name="Thomas B.C."/>
            <person name="Sharon I."/>
            <person name="Castelle C.J."/>
            <person name="Singh A."/>
            <person name="Wilkins M.J."/>
            <person name="Williams K.H."/>
            <person name="Banfield J.F."/>
        </authorList>
    </citation>
    <scope>NUCLEOTIDE SEQUENCE [LARGE SCALE GENOMIC DNA]</scope>
</reference>
<gene>
    <name evidence="2" type="ORF">UV61_C0016G0007</name>
</gene>
<accession>A0A0G1CIL7</accession>
<comment type="caution">
    <text evidence="2">The sequence shown here is derived from an EMBL/GenBank/DDBJ whole genome shotgun (WGS) entry which is preliminary data.</text>
</comment>
<dbReference type="AlphaFoldDB" id="A0A0G1CIL7"/>
<dbReference type="STRING" id="1618446.UV61_C0016G0007"/>
<proteinExistence type="predicted"/>
<evidence type="ECO:0000313" key="3">
    <source>
        <dbReference type="Proteomes" id="UP000034050"/>
    </source>
</evidence>
<dbReference type="Proteomes" id="UP000034050">
    <property type="component" value="Unassembled WGS sequence"/>
</dbReference>
<evidence type="ECO:0000313" key="2">
    <source>
        <dbReference type="EMBL" id="KKS85635.1"/>
    </source>
</evidence>
<feature type="region of interest" description="Disordered" evidence="1">
    <location>
        <begin position="187"/>
        <end position="209"/>
    </location>
</feature>
<protein>
    <submittedName>
        <fullName evidence="2">Uncharacterized protein</fullName>
    </submittedName>
</protein>
<name>A0A0G1CIL7_9BACT</name>
<sequence length="209" mass="22440">MNKKLLIGGSLLVVLAVAAGVFIWLGKSKTPTSSSSKSSDLGIKPIENMITWSDPAGFTFNYPDTLKVDKHDEDQENYAHVELTDAAHPGKIIIWAKDLPLTKSQVAVANVDEWVSADKQLASSNVLDTELGGQTAKKILVGQNQLVLGAIYDGLLFTVEGELTDNAYWSKVYDQITSSFAFDPTADNSSATGDSGATDVSVDEEEVVE</sequence>
<organism evidence="2 3">
    <name type="scientific">Candidatus Gottesmanbacteria bacterium GW2011_GWB1_43_11</name>
    <dbReference type="NCBI Taxonomy" id="1618446"/>
    <lineage>
        <taxon>Bacteria</taxon>
        <taxon>Candidatus Gottesmaniibacteriota</taxon>
    </lineage>
</organism>
<dbReference type="EMBL" id="LCFD01000016">
    <property type="protein sequence ID" value="KKS85635.1"/>
    <property type="molecule type" value="Genomic_DNA"/>
</dbReference>